<keyword evidence="9 18" id="KW-0418">Kinase</keyword>
<proteinExistence type="predicted"/>
<name>A0A369QGE5_9BACT</name>
<dbReference type="GO" id="GO:0005524">
    <property type="term" value="F:ATP binding"/>
    <property type="evidence" value="ECO:0007669"/>
    <property type="project" value="UniProtKB-KW"/>
</dbReference>
<dbReference type="EMBL" id="QASA01000001">
    <property type="protein sequence ID" value="RDC63993.1"/>
    <property type="molecule type" value="Genomic_DNA"/>
</dbReference>
<sequence>MLVCFYMLLFLFNKFYWKTVHAVAGFLLLLFFFPVVAQVQAPLKFRHIAGEQGLPPLQIMAVVQDQRGYMWVGTSDGLNRYDGYTFKSFKNNPQDPSSISNNTVESLTKDAEGNIWVGTSSGLNKLNPETNQFTRFTHGKQRDDEISKDDIRKVFIDSKGNIWVGSFVGLERFDPQTKQFISFYLSNTAQFEVNDITEDEKHNLWLGTTNAGLYYFNTTKKTFTNFTLKKNSVTSLSFNHVNRLLHDRQGRLWVGTHGGGLHIYDQRNRSFQHITIAKNILPDATISALTEDENGKIWISIENSGVRIFDPEKKRFAIYQNDEIDRNSLSSNSVYAIYQDIAGNMWLGTFNSGLNVCTKKGNRFNHYNHNSSPTSLSNNHVLHINEDSRDNLWISTDGGGLNLFNRKTGQFSHWRHHPNDTTGLAGNYVLATAEDHEGNLWVGMWDDGITILSPNGKVIRHLKHNPLKKSGLSSNSVWSLLVARDNRVWIGSLGSGITIYDPRTKQFSYLRHNPNDSSSLSEDDINVLFEDSQGRIWVGTYGSGLSQYIPETNSFRHYAHQSAKNSLTHNSVLAIAENKSHQILIGTTAGLNLLNPESHQFTAFPSFQQFATETINSILEDNCGNVWMGTNRGIVRLDSKMQGFSLYTVADGLQGNLFKTAAYKSRNGTLYFGGDNGLNEFDPLKIREQEPFAPIYLTDFLIFNREVPIASPQHPHSPLQKDISVTQELTVHYRQSMLTFEFASLDYSDKQSFQYAYQLENFDKSWNVIGTKRTATYTNLPPGNYLFKVKTIDVNGKWSTSTGRVRLRVTPPFWQTWWFRVCVSVSITLAIIYVYRRRAQTIRAQQEKLEKQVQERTSEVMMQKEELLLQAQDLQTLNKALQQQKTYEQQARQEAEQARIEAEKANQAKSVFLATMSHEIRTPLNGVIGMTSLLAETDLNPEQQNFTHIIRRSGKNLLSVINDVLDFSKIESGNMELYQEAFSLRDCVEEVMDMFAGKAAEQHLNIMYELDECLPVEIVGDSGRLKQILINLIGNAIKFTEYGEVVVSGRQLRLTPEGTIEIAFEVRDTGIGITPDKANLLFKAFSQGDSSTTRKYGGTGLGLAISKKLVELMGGEIAVSSKPGQGTTFRFTFLTTASAAKIREVKQAMELAGKNILIVEANASLRQILNQQLTQWQFNTLLANSGSQSWDMLATQAIDLVLLDHTLAALDSWELVQRIRQQYPAVPLILLDSINCSTATPKEEFCRILTKPIKQQQLLQAIINSLQHLPQLITSEPSERKLFTNFAEEHPLQILVAEDYPINQVFAQMALERLGYTFEIVENGQLVLEALRTKCYDVILMDVQMPEMDGLEATQTIRAQTDKYQPYIIATTASAMKEDEQVCLQAGMNDYISKPIDLDELMRALAKASSAAKHREVTSKIYEHSVF</sequence>
<gene>
    <name evidence="18" type="ORF">AHMF7616_02603</name>
</gene>
<evidence type="ECO:0000256" key="11">
    <source>
        <dbReference type="ARBA" id="ARBA00022989"/>
    </source>
</evidence>
<evidence type="ECO:0000256" key="9">
    <source>
        <dbReference type="ARBA" id="ARBA00022777"/>
    </source>
</evidence>
<comment type="catalytic activity">
    <reaction evidence="1">
        <text>ATP + protein L-histidine = ADP + protein N-phospho-L-histidine.</text>
        <dbReference type="EC" id="2.7.13.3"/>
    </reaction>
</comment>
<feature type="modified residue" description="4-aspartylphosphate" evidence="14">
    <location>
        <position position="1204"/>
    </location>
</feature>
<dbReference type="InterPro" id="IPR011006">
    <property type="entry name" value="CheY-like_superfamily"/>
</dbReference>
<evidence type="ECO:0000313" key="19">
    <source>
        <dbReference type="Proteomes" id="UP000253919"/>
    </source>
</evidence>
<dbReference type="InterPro" id="IPR036890">
    <property type="entry name" value="HATPase_C_sf"/>
</dbReference>
<dbReference type="PROSITE" id="PS50109">
    <property type="entry name" value="HIS_KIN"/>
    <property type="match status" value="1"/>
</dbReference>
<protein>
    <recommendedName>
        <fullName evidence="3">histidine kinase</fullName>
        <ecNumber evidence="3">2.7.13.3</ecNumber>
    </recommendedName>
</protein>
<dbReference type="CDD" id="cd16922">
    <property type="entry name" value="HATPase_EvgS-ArcB-TorS-like"/>
    <property type="match status" value="1"/>
</dbReference>
<dbReference type="PANTHER" id="PTHR45339">
    <property type="entry name" value="HYBRID SIGNAL TRANSDUCTION HISTIDINE KINASE J"/>
    <property type="match status" value="1"/>
</dbReference>
<accession>A0A369QGE5</accession>
<comment type="subcellular location">
    <subcellularLocation>
        <location evidence="2">Cell membrane</location>
        <topology evidence="2">Multi-pass membrane protein</topology>
    </subcellularLocation>
</comment>
<evidence type="ECO:0000256" key="10">
    <source>
        <dbReference type="ARBA" id="ARBA00022840"/>
    </source>
</evidence>
<dbReference type="InterPro" id="IPR011123">
    <property type="entry name" value="Y_Y_Y"/>
</dbReference>
<dbReference type="SMART" id="SM00388">
    <property type="entry name" value="HisKA"/>
    <property type="match status" value="1"/>
</dbReference>
<dbReference type="Gene3D" id="3.30.565.10">
    <property type="entry name" value="Histidine kinase-like ATPase, C-terminal domain"/>
    <property type="match status" value="1"/>
</dbReference>
<dbReference type="InterPro" id="IPR011110">
    <property type="entry name" value="Reg_prop"/>
</dbReference>
<dbReference type="PROSITE" id="PS50110">
    <property type="entry name" value="RESPONSE_REGULATORY"/>
    <property type="match status" value="2"/>
</dbReference>
<dbReference type="SUPFAM" id="SSF52172">
    <property type="entry name" value="CheY-like"/>
    <property type="match status" value="2"/>
</dbReference>
<evidence type="ECO:0000256" key="4">
    <source>
        <dbReference type="ARBA" id="ARBA00022475"/>
    </source>
</evidence>
<evidence type="ECO:0000256" key="2">
    <source>
        <dbReference type="ARBA" id="ARBA00004651"/>
    </source>
</evidence>
<dbReference type="FunFam" id="1.10.287.130:FF:000003">
    <property type="entry name" value="Histidine kinase"/>
    <property type="match status" value="1"/>
</dbReference>
<dbReference type="Pfam" id="PF07494">
    <property type="entry name" value="Reg_prop"/>
    <property type="match status" value="9"/>
</dbReference>
<comment type="caution">
    <text evidence="18">The sequence shown here is derived from an EMBL/GenBank/DDBJ whole genome shotgun (WGS) entry which is preliminary data.</text>
</comment>
<dbReference type="FunFam" id="3.30.565.10:FF:000010">
    <property type="entry name" value="Sensor histidine kinase RcsC"/>
    <property type="match status" value="1"/>
</dbReference>
<dbReference type="InterPro" id="IPR036097">
    <property type="entry name" value="HisK_dim/P_sf"/>
</dbReference>
<feature type="domain" description="Histidine kinase" evidence="16">
    <location>
        <begin position="915"/>
        <end position="1137"/>
    </location>
</feature>
<dbReference type="SUPFAM" id="SSF63829">
    <property type="entry name" value="Calcium-dependent phosphotriesterase"/>
    <property type="match status" value="3"/>
</dbReference>
<dbReference type="Gene3D" id="3.40.50.2300">
    <property type="match status" value="2"/>
</dbReference>
<evidence type="ECO:0000256" key="5">
    <source>
        <dbReference type="ARBA" id="ARBA00022553"/>
    </source>
</evidence>
<dbReference type="InterPro" id="IPR005467">
    <property type="entry name" value="His_kinase_dom"/>
</dbReference>
<evidence type="ECO:0000259" key="16">
    <source>
        <dbReference type="PROSITE" id="PS50109"/>
    </source>
</evidence>
<dbReference type="Pfam" id="PF00072">
    <property type="entry name" value="Response_reg"/>
    <property type="match status" value="2"/>
</dbReference>
<dbReference type="CDD" id="cd00082">
    <property type="entry name" value="HisKA"/>
    <property type="match status" value="1"/>
</dbReference>
<evidence type="ECO:0000256" key="3">
    <source>
        <dbReference type="ARBA" id="ARBA00012438"/>
    </source>
</evidence>
<dbReference type="RefSeq" id="WP_115373206.1">
    <property type="nucleotide sequence ID" value="NZ_QASA01000001.1"/>
</dbReference>
<feature type="modified residue" description="4-aspartylphosphate" evidence="14">
    <location>
        <position position="1342"/>
    </location>
</feature>
<keyword evidence="19" id="KW-1185">Reference proteome</keyword>
<keyword evidence="7" id="KW-0812">Transmembrane</keyword>
<dbReference type="InterPro" id="IPR004358">
    <property type="entry name" value="Sig_transdc_His_kin-like_C"/>
</dbReference>
<keyword evidence="4" id="KW-1003">Cell membrane</keyword>
<dbReference type="CDD" id="cd00156">
    <property type="entry name" value="REC"/>
    <property type="match status" value="1"/>
</dbReference>
<dbReference type="SUPFAM" id="SSF47384">
    <property type="entry name" value="Homodimeric domain of signal transducing histidine kinase"/>
    <property type="match status" value="1"/>
</dbReference>
<dbReference type="Proteomes" id="UP000253919">
    <property type="component" value="Unassembled WGS sequence"/>
</dbReference>
<dbReference type="EC" id="2.7.13.3" evidence="3"/>
<dbReference type="Pfam" id="PF02518">
    <property type="entry name" value="HATPase_c"/>
    <property type="match status" value="1"/>
</dbReference>
<dbReference type="Gene3D" id="2.130.10.10">
    <property type="entry name" value="YVTN repeat-like/Quinoprotein amine dehydrogenase"/>
    <property type="match status" value="2"/>
</dbReference>
<organism evidence="18 19">
    <name type="scientific">Adhaeribacter pallidiroseus</name>
    <dbReference type="NCBI Taxonomy" id="2072847"/>
    <lineage>
        <taxon>Bacteria</taxon>
        <taxon>Pseudomonadati</taxon>
        <taxon>Bacteroidota</taxon>
        <taxon>Cytophagia</taxon>
        <taxon>Cytophagales</taxon>
        <taxon>Hymenobacteraceae</taxon>
        <taxon>Adhaeribacter</taxon>
    </lineage>
</organism>
<dbReference type="GO" id="GO:0000155">
    <property type="term" value="F:phosphorelay sensor kinase activity"/>
    <property type="evidence" value="ECO:0007669"/>
    <property type="project" value="InterPro"/>
</dbReference>
<evidence type="ECO:0000256" key="12">
    <source>
        <dbReference type="ARBA" id="ARBA00023012"/>
    </source>
</evidence>
<evidence type="ECO:0000313" key="18">
    <source>
        <dbReference type="EMBL" id="RDC63993.1"/>
    </source>
</evidence>
<reference evidence="18 19" key="1">
    <citation type="submission" date="2018-04" db="EMBL/GenBank/DDBJ databases">
        <title>Adhaeribacter sp. HMF7616 genome sequencing and assembly.</title>
        <authorList>
            <person name="Kang H."/>
            <person name="Kang J."/>
            <person name="Cha I."/>
            <person name="Kim H."/>
            <person name="Joh K."/>
        </authorList>
    </citation>
    <scope>NUCLEOTIDE SEQUENCE [LARGE SCALE GENOMIC DNA]</scope>
    <source>
        <strain evidence="18 19">HMF7616</strain>
    </source>
</reference>
<dbReference type="InterPro" id="IPR003661">
    <property type="entry name" value="HisK_dim/P_dom"/>
</dbReference>
<keyword evidence="6 18" id="KW-0808">Transferase</keyword>
<feature type="domain" description="Response regulatory" evidence="17">
    <location>
        <begin position="1155"/>
        <end position="1266"/>
    </location>
</feature>
<evidence type="ECO:0000256" key="8">
    <source>
        <dbReference type="ARBA" id="ARBA00022741"/>
    </source>
</evidence>
<evidence type="ECO:0000256" key="7">
    <source>
        <dbReference type="ARBA" id="ARBA00022692"/>
    </source>
</evidence>
<dbReference type="Gene3D" id="1.10.287.130">
    <property type="match status" value="1"/>
</dbReference>
<dbReference type="GO" id="GO:0005886">
    <property type="term" value="C:plasma membrane"/>
    <property type="evidence" value="ECO:0007669"/>
    <property type="project" value="UniProtKB-SubCell"/>
</dbReference>
<dbReference type="InterPro" id="IPR013783">
    <property type="entry name" value="Ig-like_fold"/>
</dbReference>
<dbReference type="SMART" id="SM00387">
    <property type="entry name" value="HATPase_c"/>
    <property type="match status" value="1"/>
</dbReference>
<dbReference type="InterPro" id="IPR001789">
    <property type="entry name" value="Sig_transdc_resp-reg_receiver"/>
</dbReference>
<evidence type="ECO:0000256" key="1">
    <source>
        <dbReference type="ARBA" id="ARBA00000085"/>
    </source>
</evidence>
<dbReference type="SUPFAM" id="SSF55874">
    <property type="entry name" value="ATPase domain of HSP90 chaperone/DNA topoisomerase II/histidine kinase"/>
    <property type="match status" value="1"/>
</dbReference>
<dbReference type="SMART" id="SM00448">
    <property type="entry name" value="REC"/>
    <property type="match status" value="2"/>
</dbReference>
<keyword evidence="11" id="KW-1133">Transmembrane helix</keyword>
<evidence type="ECO:0000259" key="17">
    <source>
        <dbReference type="PROSITE" id="PS50110"/>
    </source>
</evidence>
<keyword evidence="12" id="KW-0902">Two-component regulatory system</keyword>
<dbReference type="FunFam" id="2.60.40.10:FF:000791">
    <property type="entry name" value="Two-component system sensor histidine kinase/response regulator"/>
    <property type="match status" value="1"/>
</dbReference>
<evidence type="ECO:0000256" key="13">
    <source>
        <dbReference type="ARBA" id="ARBA00023136"/>
    </source>
</evidence>
<dbReference type="InterPro" id="IPR015943">
    <property type="entry name" value="WD40/YVTN_repeat-like_dom_sf"/>
</dbReference>
<dbReference type="CDD" id="cd17546">
    <property type="entry name" value="REC_hyHK_CKI1_RcsC-like"/>
    <property type="match status" value="1"/>
</dbReference>
<evidence type="ECO:0000256" key="14">
    <source>
        <dbReference type="PROSITE-ProRule" id="PRU00169"/>
    </source>
</evidence>
<dbReference type="Pfam" id="PF00512">
    <property type="entry name" value="HisKA"/>
    <property type="match status" value="1"/>
</dbReference>
<evidence type="ECO:0000256" key="15">
    <source>
        <dbReference type="SAM" id="Coils"/>
    </source>
</evidence>
<dbReference type="PRINTS" id="PR00344">
    <property type="entry name" value="BCTRLSENSOR"/>
</dbReference>
<evidence type="ECO:0000256" key="6">
    <source>
        <dbReference type="ARBA" id="ARBA00022679"/>
    </source>
</evidence>
<keyword evidence="8" id="KW-0547">Nucleotide-binding</keyword>
<keyword evidence="15" id="KW-0175">Coiled coil</keyword>
<dbReference type="InterPro" id="IPR003594">
    <property type="entry name" value="HATPase_dom"/>
</dbReference>
<dbReference type="PANTHER" id="PTHR45339:SF1">
    <property type="entry name" value="HYBRID SIGNAL TRANSDUCTION HISTIDINE KINASE J"/>
    <property type="match status" value="1"/>
</dbReference>
<dbReference type="Gene3D" id="2.60.40.10">
    <property type="entry name" value="Immunoglobulins"/>
    <property type="match status" value="1"/>
</dbReference>
<keyword evidence="10" id="KW-0067">ATP-binding</keyword>
<feature type="coiled-coil region" evidence="15">
    <location>
        <begin position="839"/>
        <end position="908"/>
    </location>
</feature>
<dbReference type="Pfam" id="PF07495">
    <property type="entry name" value="Y_Y_Y"/>
    <property type="match status" value="1"/>
</dbReference>
<keyword evidence="5 14" id="KW-0597">Phosphoprotein</keyword>
<feature type="domain" description="Response regulatory" evidence="17">
    <location>
        <begin position="1293"/>
        <end position="1409"/>
    </location>
</feature>
<keyword evidence="13" id="KW-0472">Membrane</keyword>